<dbReference type="EMBL" id="AJ344259">
    <property type="protein sequence ID" value="CAC87323.1"/>
    <property type="molecule type" value="Genomic_DNA"/>
</dbReference>
<dbReference type="KEGG" id="vg:951423"/>
<reference evidence="1 2" key="1">
    <citation type="journal article" date="2001" name="Virology">
        <title>Sequences and replication of genomes of the archaeal rudiviruses SIRV1 and SIRV2: relationships to the archaeal lipothrixvirus SIFV and some eukaryal viruses.</title>
        <authorList>
            <person name="Peng X."/>
            <person name="Blum H."/>
            <person name="She Q."/>
            <person name="Mallok S."/>
            <person name="Brugger K."/>
            <person name="Garrett R.A."/>
            <person name="Zillig W."/>
            <person name="Prangishvili D."/>
        </authorList>
    </citation>
    <scope>NUCLEOTIDE SEQUENCE</scope>
    <source>
        <strain evidence="1 2">HVE10/4</strain>
    </source>
</reference>
<proteinExistence type="predicted"/>
<evidence type="ECO:0000313" key="1">
    <source>
        <dbReference type="EMBL" id="CAC87323.1"/>
    </source>
</evidence>
<dbReference type="GeneID" id="951423"/>
<dbReference type="OrthoDB" id="17527at10239"/>
<sequence>MEVKQIKKLNNLPWVFLDTYLNKFALDKNFVNCAYYSSRSGMTQEGCVQVMQVGDNFKVDTMREVHGIYFTPHASIISLIYRQKGIRSIDDLKEILGSLNLSKVSPKHYQLLVKYSNYTIEIYDIYFKGHIYEFPLVSQQGHLNVYNVPEPRNVYLIYYENNEEKKELNKDLFNEVSEFMIYNHRVTFEKPVLEFKNLQITPGGGALVYVPESMYVKLESSDHQSVEFRPSRDDWLLFSHPRPRRSGND</sequence>
<dbReference type="Proteomes" id="UP000002271">
    <property type="component" value="Segment"/>
</dbReference>
<evidence type="ECO:0000313" key="2">
    <source>
        <dbReference type="Proteomes" id="UP000002271"/>
    </source>
</evidence>
<organism evidence="1 2">
    <name type="scientific">Sulfolobus islandicus rod-shaped virus 2</name>
    <name type="common">SIRV2</name>
    <name type="synonym">Sulfolobus virus SIRV-2</name>
    <dbReference type="NCBI Taxonomy" id="157899"/>
    <lineage>
        <taxon>Viruses</taxon>
        <taxon>Adnaviria</taxon>
        <taxon>Zilligvirae</taxon>
        <taxon>Taleaviricota</taxon>
        <taxon>Tokiviricetes</taxon>
        <taxon>Ligamenvirales</taxon>
        <taxon>Rudiviridae</taxon>
        <taxon>Icerudivirus</taxon>
        <taxon>Icerudivirus hveragerdiense</taxon>
        <taxon>Icerudivirus SIRV2</taxon>
    </lineage>
</organism>
<dbReference type="RefSeq" id="NP_666582.1">
    <property type="nucleotide sequence ID" value="NC_004086.1"/>
</dbReference>
<keyword evidence="2" id="KW-1185">Reference proteome</keyword>
<protein>
    <submittedName>
        <fullName evidence="1">Uncharacterized protein</fullName>
    </submittedName>
</protein>
<name>Q8V9M1_SIRV2</name>
<accession>Q8V9M1</accession>
<organismHost>
    <name type="scientific">Saccharolobus islandicus</name>
    <name type="common">Sulfolobus islandicus</name>
    <dbReference type="NCBI Taxonomy" id="43080"/>
</organismHost>